<dbReference type="PROSITE" id="PS50987">
    <property type="entry name" value="HTH_ARSR_2"/>
    <property type="match status" value="1"/>
</dbReference>
<dbReference type="InterPro" id="IPR000835">
    <property type="entry name" value="HTH_MarR-typ"/>
</dbReference>
<sequence length="127" mass="14376">MPMSDVEVMRLFLKLGFTLSAATVLTVLFSAKNPMCFGEIVKATGYAKGHVSQILKQLEARKIVERIYEGKKVRFRLKKNALSELLLEHLIEIKKSIEPFAMQPFPQDDRIKKLVEKLNEAISGDGI</sequence>
<dbReference type="GO" id="GO:0003700">
    <property type="term" value="F:DNA-binding transcription factor activity"/>
    <property type="evidence" value="ECO:0007669"/>
    <property type="project" value="InterPro"/>
</dbReference>
<dbReference type="Pfam" id="PF01022">
    <property type="entry name" value="HTH_5"/>
    <property type="match status" value="1"/>
</dbReference>
<dbReference type="AlphaFoldDB" id="A0A7J3SMC8"/>
<dbReference type="InterPro" id="IPR036388">
    <property type="entry name" value="WH-like_DNA-bd_sf"/>
</dbReference>
<name>A0A7J3SMC8_9CREN</name>
<accession>A0A7J3SMC8</accession>
<dbReference type="SMART" id="SM00347">
    <property type="entry name" value="HTH_MARR"/>
    <property type="match status" value="1"/>
</dbReference>
<dbReference type="InterPro" id="IPR001845">
    <property type="entry name" value="HTH_ArsR_DNA-bd_dom"/>
</dbReference>
<feature type="domain" description="HTH arsR-type" evidence="1">
    <location>
        <begin position="1"/>
        <end position="97"/>
    </location>
</feature>
<reference evidence="2" key="1">
    <citation type="journal article" date="2020" name="mSystems">
        <title>Genome- and Community-Level Interaction Insights into Carbon Utilization and Element Cycling Functions of Hydrothermarchaeota in Hydrothermal Sediment.</title>
        <authorList>
            <person name="Zhou Z."/>
            <person name="Liu Y."/>
            <person name="Xu W."/>
            <person name="Pan J."/>
            <person name="Luo Z.H."/>
            <person name="Li M."/>
        </authorList>
    </citation>
    <scope>NUCLEOTIDE SEQUENCE [LARGE SCALE GENOMIC DNA]</scope>
    <source>
        <strain evidence="2">SpSt-885</strain>
    </source>
</reference>
<gene>
    <name evidence="2" type="ORF">ENW83_02430</name>
</gene>
<evidence type="ECO:0000313" key="2">
    <source>
        <dbReference type="EMBL" id="HGZ60049.1"/>
    </source>
</evidence>
<organism evidence="2">
    <name type="scientific">Fervidicoccus fontis</name>
    <dbReference type="NCBI Taxonomy" id="683846"/>
    <lineage>
        <taxon>Archaea</taxon>
        <taxon>Thermoproteota</taxon>
        <taxon>Thermoprotei</taxon>
        <taxon>Fervidicoccales</taxon>
        <taxon>Fervidicoccaceae</taxon>
        <taxon>Fervidicoccus</taxon>
    </lineage>
</organism>
<protein>
    <submittedName>
        <fullName evidence="2">Transcriptional regulator</fullName>
    </submittedName>
</protein>
<dbReference type="CDD" id="cd00090">
    <property type="entry name" value="HTH_ARSR"/>
    <property type="match status" value="1"/>
</dbReference>
<comment type="caution">
    <text evidence="2">The sequence shown here is derived from an EMBL/GenBank/DDBJ whole genome shotgun (WGS) entry which is preliminary data.</text>
</comment>
<dbReference type="Gene3D" id="1.10.10.10">
    <property type="entry name" value="Winged helix-like DNA-binding domain superfamily/Winged helix DNA-binding domain"/>
    <property type="match status" value="1"/>
</dbReference>
<dbReference type="SUPFAM" id="SSF46785">
    <property type="entry name" value="Winged helix' DNA-binding domain"/>
    <property type="match status" value="1"/>
</dbReference>
<proteinExistence type="predicted"/>
<dbReference type="SMART" id="SM00418">
    <property type="entry name" value="HTH_ARSR"/>
    <property type="match status" value="1"/>
</dbReference>
<evidence type="ECO:0000259" key="1">
    <source>
        <dbReference type="PROSITE" id="PS50987"/>
    </source>
</evidence>
<dbReference type="InterPro" id="IPR011991">
    <property type="entry name" value="ArsR-like_HTH"/>
</dbReference>
<dbReference type="InterPro" id="IPR036390">
    <property type="entry name" value="WH_DNA-bd_sf"/>
</dbReference>
<dbReference type="EMBL" id="DTLS01000067">
    <property type="protein sequence ID" value="HGZ60049.1"/>
    <property type="molecule type" value="Genomic_DNA"/>
</dbReference>